<dbReference type="InterPro" id="IPR002347">
    <property type="entry name" value="SDR_fam"/>
</dbReference>
<evidence type="ECO:0000313" key="5">
    <source>
        <dbReference type="EMBL" id="TDL25722.1"/>
    </source>
</evidence>
<evidence type="ECO:0000256" key="4">
    <source>
        <dbReference type="RuleBase" id="RU000363"/>
    </source>
</evidence>
<comment type="similarity">
    <text evidence="1 4">Belongs to the short-chain dehydrogenases/reductases (SDR) family.</text>
</comment>
<accession>A0A4Y7QF59</accession>
<evidence type="ECO:0000256" key="1">
    <source>
        <dbReference type="ARBA" id="ARBA00006484"/>
    </source>
</evidence>
<dbReference type="STRING" id="50990.A0A4Y7QF59"/>
<evidence type="ECO:0000313" key="6">
    <source>
        <dbReference type="Proteomes" id="UP000294933"/>
    </source>
</evidence>
<evidence type="ECO:0000256" key="3">
    <source>
        <dbReference type="ARBA" id="ARBA00023002"/>
    </source>
</evidence>
<dbReference type="VEuPathDB" id="FungiDB:BD410DRAFT_605718"/>
<dbReference type="GO" id="GO:0016491">
    <property type="term" value="F:oxidoreductase activity"/>
    <property type="evidence" value="ECO:0007669"/>
    <property type="project" value="UniProtKB-KW"/>
</dbReference>
<sequence length="321" mass="35494">MGNTLGKLHDVYSQTYPPKSKFSTHDIPDLSGKVMIVTGGTAGLGLETVKVLLQNNAKVYLAARSESKAKKAIDGLKNETGRDAVFLNLDLASLDSIERAAKEFNEKETRLDVLFNNGGVMLTPMGDLTADGYDLQFGTNVLGHYYFTKLVLPTLLRTAETLPDGTARVVNISSMAHLFGDLNFDSFRDSAARRKLSPDALYMQSKVGNIVFSYELAKRYGDQGIVSTAVHPGSIYTDILRHANPLKEKIMSIVFNFAPVSQGVLTQLWAGVSPETADFNGKYLVPWARVGKSNEVTHDQEVAQRLWTWLEDQVKHRHDDI</sequence>
<dbReference type="Proteomes" id="UP000294933">
    <property type="component" value="Unassembled WGS sequence"/>
</dbReference>
<dbReference type="InterPro" id="IPR036291">
    <property type="entry name" value="NAD(P)-bd_dom_sf"/>
</dbReference>
<reference evidence="5 6" key="1">
    <citation type="submission" date="2018-06" db="EMBL/GenBank/DDBJ databases">
        <title>A transcriptomic atlas of mushroom development highlights an independent origin of complex multicellularity.</title>
        <authorList>
            <consortium name="DOE Joint Genome Institute"/>
            <person name="Krizsan K."/>
            <person name="Almasi E."/>
            <person name="Merenyi Z."/>
            <person name="Sahu N."/>
            <person name="Viragh M."/>
            <person name="Koszo T."/>
            <person name="Mondo S."/>
            <person name="Kiss B."/>
            <person name="Balint B."/>
            <person name="Kues U."/>
            <person name="Barry K."/>
            <person name="Hegedus J.C."/>
            <person name="Henrissat B."/>
            <person name="Johnson J."/>
            <person name="Lipzen A."/>
            <person name="Ohm R."/>
            <person name="Nagy I."/>
            <person name="Pangilinan J."/>
            <person name="Yan J."/>
            <person name="Xiong Y."/>
            <person name="Grigoriev I.V."/>
            <person name="Hibbett D.S."/>
            <person name="Nagy L.G."/>
        </authorList>
    </citation>
    <scope>NUCLEOTIDE SEQUENCE [LARGE SCALE GENOMIC DNA]</scope>
    <source>
        <strain evidence="5 6">SZMC22713</strain>
    </source>
</reference>
<organism evidence="5 6">
    <name type="scientific">Rickenella mellea</name>
    <dbReference type="NCBI Taxonomy" id="50990"/>
    <lineage>
        <taxon>Eukaryota</taxon>
        <taxon>Fungi</taxon>
        <taxon>Dikarya</taxon>
        <taxon>Basidiomycota</taxon>
        <taxon>Agaricomycotina</taxon>
        <taxon>Agaricomycetes</taxon>
        <taxon>Hymenochaetales</taxon>
        <taxon>Rickenellaceae</taxon>
        <taxon>Rickenella</taxon>
    </lineage>
</organism>
<dbReference type="AlphaFoldDB" id="A0A4Y7QF59"/>
<dbReference type="OrthoDB" id="191139at2759"/>
<dbReference type="Pfam" id="PF00106">
    <property type="entry name" value="adh_short"/>
    <property type="match status" value="1"/>
</dbReference>
<proteinExistence type="inferred from homology"/>
<dbReference type="SUPFAM" id="SSF51735">
    <property type="entry name" value="NAD(P)-binding Rossmann-fold domains"/>
    <property type="match status" value="1"/>
</dbReference>
<dbReference type="PRINTS" id="PR00080">
    <property type="entry name" value="SDRFAMILY"/>
</dbReference>
<dbReference type="PRINTS" id="PR00081">
    <property type="entry name" value="GDHRDH"/>
</dbReference>
<dbReference type="Gene3D" id="3.40.50.720">
    <property type="entry name" value="NAD(P)-binding Rossmann-like Domain"/>
    <property type="match status" value="1"/>
</dbReference>
<protein>
    <submittedName>
        <fullName evidence="5">NAD-binding protein</fullName>
    </submittedName>
</protein>
<dbReference type="EMBL" id="ML170163">
    <property type="protein sequence ID" value="TDL25722.1"/>
    <property type="molecule type" value="Genomic_DNA"/>
</dbReference>
<dbReference type="PANTHER" id="PTHR24320:SF236">
    <property type="entry name" value="SHORT-CHAIN DEHYDROGENASE-RELATED"/>
    <property type="match status" value="1"/>
</dbReference>
<evidence type="ECO:0000256" key="2">
    <source>
        <dbReference type="ARBA" id="ARBA00022857"/>
    </source>
</evidence>
<keyword evidence="6" id="KW-1185">Reference proteome</keyword>
<keyword evidence="3" id="KW-0560">Oxidoreductase</keyword>
<keyword evidence="2" id="KW-0521">NADP</keyword>
<gene>
    <name evidence="5" type="ORF">BD410DRAFT_605718</name>
</gene>
<dbReference type="PANTHER" id="PTHR24320">
    <property type="entry name" value="RETINOL DEHYDROGENASE"/>
    <property type="match status" value="1"/>
</dbReference>
<name>A0A4Y7QF59_9AGAM</name>